<sequence>MEPRSTFEELDIRAAERRLERALEADDPTAWVLEYTEDAVFDGGGEHAVVGRESLLAMASSMRPLRMVSIRPLRTEGHGDLAVVWAQASWVSGDPGSEPTTVNVRGLIVWRRDADGTWRVAMEHIS</sequence>
<comment type="caution">
    <text evidence="2">The sequence shown here is derived from an EMBL/GenBank/DDBJ whole genome shotgun (WGS) entry which is preliminary data.</text>
</comment>
<organism evidence="2 3">
    <name type="scientific">Intrasporangium oryzae NRRL B-24470</name>
    <dbReference type="NCBI Taxonomy" id="1386089"/>
    <lineage>
        <taxon>Bacteria</taxon>
        <taxon>Bacillati</taxon>
        <taxon>Actinomycetota</taxon>
        <taxon>Actinomycetes</taxon>
        <taxon>Micrococcales</taxon>
        <taxon>Intrasporangiaceae</taxon>
        <taxon>Intrasporangium</taxon>
    </lineage>
</organism>
<accession>W9GC05</accession>
<evidence type="ECO:0000313" key="2">
    <source>
        <dbReference type="EMBL" id="EWT01389.1"/>
    </source>
</evidence>
<dbReference type="AlphaFoldDB" id="W9GC05"/>
<reference evidence="2 3" key="1">
    <citation type="submission" date="2013-08" db="EMBL/GenBank/DDBJ databases">
        <title>Intrasporangium oryzae NRRL B-24470.</title>
        <authorList>
            <person name="Liu H."/>
            <person name="Wang G."/>
        </authorList>
    </citation>
    <scope>NUCLEOTIDE SEQUENCE [LARGE SCALE GENOMIC DNA]</scope>
    <source>
        <strain evidence="2 3">NRRL B-24470</strain>
    </source>
</reference>
<proteinExistence type="predicted"/>
<dbReference type="InterPro" id="IPR032710">
    <property type="entry name" value="NTF2-like_dom_sf"/>
</dbReference>
<dbReference type="RefSeq" id="WP_034806050.1">
    <property type="nucleotide sequence ID" value="NZ_AWSA01000023.1"/>
</dbReference>
<evidence type="ECO:0000259" key="1">
    <source>
        <dbReference type="Pfam" id="PF14534"/>
    </source>
</evidence>
<evidence type="ECO:0000313" key="3">
    <source>
        <dbReference type="Proteomes" id="UP000019489"/>
    </source>
</evidence>
<dbReference type="SUPFAM" id="SSF54427">
    <property type="entry name" value="NTF2-like"/>
    <property type="match status" value="1"/>
</dbReference>
<protein>
    <recommendedName>
        <fullName evidence="1">DUF4440 domain-containing protein</fullName>
    </recommendedName>
</protein>
<dbReference type="Gene3D" id="3.10.450.50">
    <property type="match status" value="1"/>
</dbReference>
<dbReference type="InterPro" id="IPR027843">
    <property type="entry name" value="DUF4440"/>
</dbReference>
<gene>
    <name evidence="2" type="ORF">N865_08565</name>
</gene>
<dbReference type="EMBL" id="AWSA01000023">
    <property type="protein sequence ID" value="EWT01389.1"/>
    <property type="molecule type" value="Genomic_DNA"/>
</dbReference>
<keyword evidence="3" id="KW-1185">Reference proteome</keyword>
<dbReference type="PATRIC" id="fig|1386089.3.peg.2384"/>
<name>W9GC05_9MICO</name>
<feature type="domain" description="DUF4440" evidence="1">
    <location>
        <begin position="12"/>
        <end position="120"/>
    </location>
</feature>
<dbReference type="Proteomes" id="UP000019489">
    <property type="component" value="Unassembled WGS sequence"/>
</dbReference>
<dbReference type="Pfam" id="PF14534">
    <property type="entry name" value="DUF4440"/>
    <property type="match status" value="1"/>
</dbReference>